<dbReference type="EMBL" id="LCZJ02000023">
    <property type="protein sequence ID" value="KTD86092.1"/>
    <property type="molecule type" value="Genomic_DNA"/>
</dbReference>
<keyword evidence="4" id="KW-1185">Reference proteome</keyword>
<protein>
    <submittedName>
        <fullName evidence="3">Response regulator SirA</fullName>
    </submittedName>
</protein>
<feature type="domain" description="UPF0033" evidence="2">
    <location>
        <begin position="6"/>
        <end position="30"/>
    </location>
</feature>
<dbReference type="OrthoDB" id="9796234at2"/>
<comment type="similarity">
    <text evidence="1">Belongs to the sulfur carrier protein TusA family.</text>
</comment>
<dbReference type="GeneID" id="31571293"/>
<reference evidence="3 4" key="1">
    <citation type="journal article" date="2015" name="Int. Biodeterior. Biodegradation">
        <title>Physiological and genetic screening methods for the isolation of methyl tert-butyl ether-degrading bacteria for bioremediation purposes.</title>
        <authorList>
            <person name="Guisado I.M."/>
            <person name="Purswani J."/>
            <person name="Gonzalez Lopez J."/>
            <person name="Pozo C."/>
        </authorList>
    </citation>
    <scope>NUCLEOTIDE SEQUENCE [LARGE SCALE GENOMIC DNA]</scope>
    <source>
        <strain evidence="3 4">SH7</strain>
    </source>
</reference>
<organism evidence="3 4">
    <name type="scientific">Paenibacillus etheri</name>
    <dbReference type="NCBI Taxonomy" id="1306852"/>
    <lineage>
        <taxon>Bacteria</taxon>
        <taxon>Bacillati</taxon>
        <taxon>Bacillota</taxon>
        <taxon>Bacilli</taxon>
        <taxon>Bacillales</taxon>
        <taxon>Paenibacillaceae</taxon>
        <taxon>Paenibacillus</taxon>
    </lineage>
</organism>
<dbReference type="RefSeq" id="WP_036678256.1">
    <property type="nucleotide sequence ID" value="NZ_LCZJ02000023.1"/>
</dbReference>
<dbReference type="PANTHER" id="PTHR33279:SF6">
    <property type="entry name" value="SULFUR CARRIER PROTEIN YEDF-RELATED"/>
    <property type="match status" value="1"/>
</dbReference>
<dbReference type="PROSITE" id="PS01148">
    <property type="entry name" value="UPF0033"/>
    <property type="match status" value="1"/>
</dbReference>
<dbReference type="PANTHER" id="PTHR33279">
    <property type="entry name" value="SULFUR CARRIER PROTEIN YEDF-RELATED"/>
    <property type="match status" value="1"/>
</dbReference>
<proteinExistence type="inferred from homology"/>
<dbReference type="Proteomes" id="UP000054709">
    <property type="component" value="Unassembled WGS sequence"/>
</dbReference>
<gene>
    <name evidence="3" type="ORF">UQ64_16620</name>
</gene>
<accession>A0A0W1AXP3</accession>
<sequence length="75" mass="8473">MAEFTLDCMGEACPVPLMRTEKKMTELNVGDVLVVAIDHSCAMKNVPEWARKQGHNVEIEEVDDGEWEVVIEKVK</sequence>
<dbReference type="InterPro" id="IPR036868">
    <property type="entry name" value="TusA-like_sf"/>
</dbReference>
<evidence type="ECO:0000256" key="1">
    <source>
        <dbReference type="ARBA" id="ARBA00008984"/>
    </source>
</evidence>
<dbReference type="InterPro" id="IPR001455">
    <property type="entry name" value="TusA-like"/>
</dbReference>
<dbReference type="Pfam" id="PF01206">
    <property type="entry name" value="TusA"/>
    <property type="match status" value="1"/>
</dbReference>
<dbReference type="CDD" id="cd00291">
    <property type="entry name" value="SirA_YedF_YeeD"/>
    <property type="match status" value="1"/>
</dbReference>
<evidence type="ECO:0000313" key="3">
    <source>
        <dbReference type="EMBL" id="KTD86092.1"/>
    </source>
</evidence>
<comment type="caution">
    <text evidence="3">The sequence shown here is derived from an EMBL/GenBank/DDBJ whole genome shotgun (WGS) entry which is preliminary data.</text>
</comment>
<evidence type="ECO:0000259" key="2">
    <source>
        <dbReference type="PROSITE" id="PS01148"/>
    </source>
</evidence>
<evidence type="ECO:0000313" key="4">
    <source>
        <dbReference type="Proteomes" id="UP000054709"/>
    </source>
</evidence>
<dbReference type="AlphaFoldDB" id="A0A0W1AXP3"/>
<dbReference type="Gene3D" id="3.30.110.40">
    <property type="entry name" value="TusA-like domain"/>
    <property type="match status" value="1"/>
</dbReference>
<name>A0A0W1AXP3_9BACL</name>
<dbReference type="SUPFAM" id="SSF64307">
    <property type="entry name" value="SirA-like"/>
    <property type="match status" value="1"/>
</dbReference>